<reference evidence="1" key="1">
    <citation type="submission" date="2015-06" db="EMBL/GenBank/DDBJ databases">
        <authorList>
            <person name="Nguyen H."/>
        </authorList>
    </citation>
    <scope>NUCLEOTIDE SEQUENCE</scope>
    <source>
        <strain evidence="1">DAOM 180753</strain>
    </source>
</reference>
<proteinExistence type="predicted"/>
<dbReference type="AlphaFoldDB" id="A0AAI9TM67"/>
<keyword evidence="2" id="KW-1185">Reference proteome</keyword>
<sequence>MLDESGKHLELPESDPSSPIFFEPQGAAWVPDVCETDPGVTADLREITDDWENAKNDPLVQSLRSQAWYVFLSLERMFFQFRREFDLQGDGEPLPNLREVSKWVKSGAMVPSVIADRFYPVIWGPMRCSPAAAFVPKKLLYPAGTPPHTLIHILIEEEPSETLTRAEVMILTATMITRLEGEDCLEFNTIPVMAITIFGKMKARVIEAHCTPQALVIKKTDLPDFSTNKVANKNMDILLGFMCADPKPPD</sequence>
<name>A0AAI9TM67_PENTH</name>
<accession>A0AAI9TM67</accession>
<protein>
    <submittedName>
        <fullName evidence="1">Uncharacterized protein</fullName>
    </submittedName>
</protein>
<comment type="caution">
    <text evidence="1">The sequence shown here is derived from an EMBL/GenBank/DDBJ whole genome shotgun (WGS) entry which is preliminary data.</text>
</comment>
<dbReference type="Proteomes" id="UP001227192">
    <property type="component" value="Unassembled WGS sequence"/>
</dbReference>
<organism evidence="1 2">
    <name type="scientific">Penicillium thymicola</name>
    <dbReference type="NCBI Taxonomy" id="293382"/>
    <lineage>
        <taxon>Eukaryota</taxon>
        <taxon>Fungi</taxon>
        <taxon>Dikarya</taxon>
        <taxon>Ascomycota</taxon>
        <taxon>Pezizomycotina</taxon>
        <taxon>Eurotiomycetes</taxon>
        <taxon>Eurotiomycetidae</taxon>
        <taxon>Eurotiales</taxon>
        <taxon>Aspergillaceae</taxon>
        <taxon>Penicillium</taxon>
    </lineage>
</organism>
<gene>
    <name evidence="1" type="ORF">VN97_g3417</name>
</gene>
<evidence type="ECO:0000313" key="2">
    <source>
        <dbReference type="Proteomes" id="UP001227192"/>
    </source>
</evidence>
<reference evidence="1" key="2">
    <citation type="journal article" date="2016" name="Fungal Biol.">
        <title>Ochratoxin A production by Penicillium thymicola.</title>
        <authorList>
            <person name="Nguyen H.D.T."/>
            <person name="McMullin D.R."/>
            <person name="Ponomareva E."/>
            <person name="Riley R."/>
            <person name="Pomraning K.R."/>
            <person name="Baker S.E."/>
            <person name="Seifert K.A."/>
        </authorList>
    </citation>
    <scope>NUCLEOTIDE SEQUENCE</scope>
    <source>
        <strain evidence="1">DAOM 180753</strain>
    </source>
</reference>
<evidence type="ECO:0000313" key="1">
    <source>
        <dbReference type="EMBL" id="KAJ9489850.1"/>
    </source>
</evidence>
<dbReference type="EMBL" id="LACB01000072">
    <property type="protein sequence ID" value="KAJ9489850.1"/>
    <property type="molecule type" value="Genomic_DNA"/>
</dbReference>